<organism evidence="2 3">
    <name type="scientific">Porticoccus litoralis</name>
    <dbReference type="NCBI Taxonomy" id="434086"/>
    <lineage>
        <taxon>Bacteria</taxon>
        <taxon>Pseudomonadati</taxon>
        <taxon>Pseudomonadota</taxon>
        <taxon>Gammaproteobacteria</taxon>
        <taxon>Cellvibrionales</taxon>
        <taxon>Porticoccaceae</taxon>
        <taxon>Porticoccus</taxon>
    </lineage>
</organism>
<feature type="domain" description="NAD-dependent epimerase/dehydratase" evidence="1">
    <location>
        <begin position="9"/>
        <end position="234"/>
    </location>
</feature>
<evidence type="ECO:0000259" key="1">
    <source>
        <dbReference type="Pfam" id="PF01370"/>
    </source>
</evidence>
<protein>
    <submittedName>
        <fullName evidence="2">NAD-dependent epimerase/dehydratase family protein</fullName>
    </submittedName>
</protein>
<dbReference type="PANTHER" id="PTHR48079">
    <property type="entry name" value="PROTEIN YEEZ"/>
    <property type="match status" value="1"/>
</dbReference>
<dbReference type="InterPro" id="IPR036291">
    <property type="entry name" value="NAD(P)-bd_dom_sf"/>
</dbReference>
<dbReference type="GO" id="GO:0004029">
    <property type="term" value="F:aldehyde dehydrogenase (NAD+) activity"/>
    <property type="evidence" value="ECO:0007669"/>
    <property type="project" value="TreeGrafter"/>
</dbReference>
<keyword evidence="3" id="KW-1185">Reference proteome</keyword>
<dbReference type="EMBL" id="JAUUUU010000001">
    <property type="protein sequence ID" value="MDP1519745.1"/>
    <property type="molecule type" value="Genomic_DNA"/>
</dbReference>
<dbReference type="Proteomes" id="UP001178354">
    <property type="component" value="Unassembled WGS sequence"/>
</dbReference>
<sequence>MSNKEKHAFITGATGFVGGALAEKLTADGWTVTALVRPQSDTARLSALDVSLAFGDVCQPEGLAEAMSGANVVFHCAALTGVGHRSADIHRVIAQGTNNLLDAAYKSEVQRFVYVSSVAVYELSDAGVCDEQHALLSSSIDPYAQAKIAAEKACFEACHAGQLETTIVRPVFIYGPGDRRGGFLPELASMMAEGKFKLIGGGANRIPLVYISDLTDMLLRCAVRPEAVGQAYNACSKAPPTWQGFARSLSGVLGVAQPGSVPATLVRPIAGLLEFLAKVQLLRTLPLSKVAVNLLAMDLEFPADKAERELGYVSQIGFAEGVVRCLPMLKELQWVK</sequence>
<dbReference type="PANTHER" id="PTHR48079:SF6">
    <property type="entry name" value="NAD(P)-BINDING DOMAIN-CONTAINING PROTEIN-RELATED"/>
    <property type="match status" value="1"/>
</dbReference>
<proteinExistence type="predicted"/>
<dbReference type="GO" id="GO:0005737">
    <property type="term" value="C:cytoplasm"/>
    <property type="evidence" value="ECO:0007669"/>
    <property type="project" value="TreeGrafter"/>
</dbReference>
<accession>A0AAW8B109</accession>
<dbReference type="SUPFAM" id="SSF51735">
    <property type="entry name" value="NAD(P)-binding Rossmann-fold domains"/>
    <property type="match status" value="1"/>
</dbReference>
<dbReference type="Pfam" id="PF01370">
    <property type="entry name" value="Epimerase"/>
    <property type="match status" value="1"/>
</dbReference>
<evidence type="ECO:0000313" key="2">
    <source>
        <dbReference type="EMBL" id="MDP1519745.1"/>
    </source>
</evidence>
<dbReference type="InterPro" id="IPR001509">
    <property type="entry name" value="Epimerase_deHydtase"/>
</dbReference>
<dbReference type="Gene3D" id="3.40.50.720">
    <property type="entry name" value="NAD(P)-binding Rossmann-like Domain"/>
    <property type="match status" value="1"/>
</dbReference>
<comment type="caution">
    <text evidence="2">The sequence shown here is derived from an EMBL/GenBank/DDBJ whole genome shotgun (WGS) entry which is preliminary data.</text>
</comment>
<reference evidence="2" key="1">
    <citation type="journal article" date="2010" name="Int. J. Syst. Evol. Microbiol.">
        <title>Porticoccus litoralis gen. nov., sp. nov., a gammaproteobacterium isolated from the Yellow Sea.</title>
        <authorList>
            <person name="Oh H.M."/>
            <person name="Kim H."/>
            <person name="Kim K.M."/>
            <person name="Min G.S."/>
            <person name="Cho J.C."/>
        </authorList>
    </citation>
    <scope>NUCLEOTIDE SEQUENCE</scope>
    <source>
        <strain evidence="2">DSM 25064</strain>
    </source>
</reference>
<dbReference type="InterPro" id="IPR051783">
    <property type="entry name" value="NAD(P)-dependent_oxidoreduct"/>
</dbReference>
<gene>
    <name evidence="2" type="ORF">Q8A57_02045</name>
</gene>
<reference evidence="2" key="2">
    <citation type="submission" date="2023-08" db="EMBL/GenBank/DDBJ databases">
        <authorList>
            <person name="Luo J."/>
        </authorList>
    </citation>
    <scope>NUCLEOTIDE SEQUENCE</scope>
    <source>
        <strain evidence="2">DSM 25064</strain>
    </source>
</reference>
<name>A0AAW8B109_9GAMM</name>
<evidence type="ECO:0000313" key="3">
    <source>
        <dbReference type="Proteomes" id="UP001178354"/>
    </source>
</evidence>
<dbReference type="RefSeq" id="WP_305169254.1">
    <property type="nucleotide sequence ID" value="NZ_JAUUUU010000001.1"/>
</dbReference>
<dbReference type="AlphaFoldDB" id="A0AAW8B109"/>